<dbReference type="VEuPathDB" id="VectorBase:CQUJHB002782"/>
<keyword evidence="4" id="KW-1185">Reference proteome</keyword>
<name>B0W5H9_CULQU</name>
<dbReference type="HOGENOM" id="CLU_2796493_0_0_1"/>
<dbReference type="InterPro" id="IPR036719">
    <property type="entry name" value="Neuro-gated_channel_TM_sf"/>
</dbReference>
<organism>
    <name type="scientific">Culex quinquefasciatus</name>
    <name type="common">Southern house mosquito</name>
    <name type="synonym">Culex pungens</name>
    <dbReference type="NCBI Taxonomy" id="7176"/>
    <lineage>
        <taxon>Eukaryota</taxon>
        <taxon>Metazoa</taxon>
        <taxon>Ecdysozoa</taxon>
        <taxon>Arthropoda</taxon>
        <taxon>Hexapoda</taxon>
        <taxon>Insecta</taxon>
        <taxon>Pterygota</taxon>
        <taxon>Neoptera</taxon>
        <taxon>Endopterygota</taxon>
        <taxon>Diptera</taxon>
        <taxon>Nematocera</taxon>
        <taxon>Culicoidea</taxon>
        <taxon>Culicidae</taxon>
        <taxon>Culicinae</taxon>
        <taxon>Culicini</taxon>
        <taxon>Culex</taxon>
        <taxon>Culex</taxon>
    </lineage>
</organism>
<dbReference type="AlphaFoldDB" id="B0W5H9"/>
<reference evidence="2" key="1">
    <citation type="submission" date="2007-03" db="EMBL/GenBank/DDBJ databases">
        <title>Annotation of Culex pipiens quinquefasciatus.</title>
        <authorList>
            <consortium name="The Broad Institute Genome Sequencing Platform"/>
            <person name="Atkinson P.W."/>
            <person name="Hemingway J."/>
            <person name="Christensen B.M."/>
            <person name="Higgs S."/>
            <person name="Kodira C."/>
            <person name="Hannick L."/>
            <person name="Megy K."/>
            <person name="O'Leary S."/>
            <person name="Pearson M."/>
            <person name="Haas B.J."/>
            <person name="Mauceli E."/>
            <person name="Wortman J.R."/>
            <person name="Lee N.H."/>
            <person name="Guigo R."/>
            <person name="Stanke M."/>
            <person name="Alvarado L."/>
            <person name="Amedeo P."/>
            <person name="Antoine C.H."/>
            <person name="Arensburger P."/>
            <person name="Bidwell S.L."/>
            <person name="Crawford M."/>
            <person name="Camaro F."/>
            <person name="Devon K."/>
            <person name="Engels R."/>
            <person name="Hammond M."/>
            <person name="Howarth C."/>
            <person name="Koehrsen M."/>
            <person name="Lawson D."/>
            <person name="Montgomery P."/>
            <person name="Nene V."/>
            <person name="Nusbaum C."/>
            <person name="Puiu D."/>
            <person name="Romero-Severson J."/>
            <person name="Severson D.W."/>
            <person name="Shumway M."/>
            <person name="Sisk P."/>
            <person name="Stolte C."/>
            <person name="Zeng Q."/>
            <person name="Eisenstadt E."/>
            <person name="Fraser-Liggett C."/>
            <person name="Strausberg R."/>
            <person name="Galagan J."/>
            <person name="Birren B."/>
            <person name="Collins F.H."/>
        </authorList>
    </citation>
    <scope>NUCLEOTIDE SEQUENCE [LARGE SCALE GENOMIC DNA]</scope>
    <source>
        <strain evidence="2">JHB</strain>
    </source>
</reference>
<dbReference type="VEuPathDB" id="VectorBase:CPIJ002294"/>
<keyword evidence="1" id="KW-0472">Membrane</keyword>
<dbReference type="InterPro" id="IPR038050">
    <property type="entry name" value="Neuro_actylchol_rec"/>
</dbReference>
<proteinExistence type="predicted"/>
<sequence length="68" mass="8104">MICLKVDLMFTRDRAFYFTTVFIPGIILVTSSFITFWLEWNAVPARVMIDQKLLPKFMSKMNNHPFDR</sequence>
<protein>
    <submittedName>
        <fullName evidence="2 3">Uncharacterized protein</fullName>
    </submittedName>
</protein>
<dbReference type="SUPFAM" id="SSF90112">
    <property type="entry name" value="Neurotransmitter-gated ion-channel transmembrane pore"/>
    <property type="match status" value="1"/>
</dbReference>
<gene>
    <name evidence="3" type="primary">6033526</name>
    <name evidence="2" type="ORF">CpipJ_CPIJ002294</name>
</gene>
<dbReference type="eggNOG" id="KOG3644">
    <property type="taxonomic scope" value="Eukaryota"/>
</dbReference>
<dbReference type="STRING" id="7176.B0W5H9"/>
<dbReference type="EMBL" id="DS231843">
    <property type="protein sequence ID" value="EDS35462.1"/>
    <property type="molecule type" value="Genomic_DNA"/>
</dbReference>
<evidence type="ECO:0000256" key="1">
    <source>
        <dbReference type="SAM" id="Phobius"/>
    </source>
</evidence>
<dbReference type="GO" id="GO:0006811">
    <property type="term" value="P:monoatomic ion transport"/>
    <property type="evidence" value="ECO:0007669"/>
    <property type="project" value="InterPro"/>
</dbReference>
<evidence type="ECO:0000313" key="2">
    <source>
        <dbReference type="EMBL" id="EDS35462.1"/>
    </source>
</evidence>
<reference evidence="3" key="2">
    <citation type="submission" date="2020-05" db="UniProtKB">
        <authorList>
            <consortium name="EnsemblMetazoa"/>
        </authorList>
    </citation>
    <scope>IDENTIFICATION</scope>
    <source>
        <strain evidence="3">JHB</strain>
    </source>
</reference>
<accession>B0W5H9</accession>
<dbReference type="InParanoid" id="B0W5H9"/>
<keyword evidence="1" id="KW-1133">Transmembrane helix</keyword>
<evidence type="ECO:0000313" key="3">
    <source>
        <dbReference type="EnsemblMetazoa" id="CPIJ002294-PA"/>
    </source>
</evidence>
<keyword evidence="1" id="KW-0812">Transmembrane</keyword>
<evidence type="ECO:0000313" key="4">
    <source>
        <dbReference type="Proteomes" id="UP000002320"/>
    </source>
</evidence>
<dbReference type="KEGG" id="cqu:CpipJ_CPIJ002294"/>
<dbReference type="GO" id="GO:0016020">
    <property type="term" value="C:membrane"/>
    <property type="evidence" value="ECO:0007669"/>
    <property type="project" value="InterPro"/>
</dbReference>
<dbReference type="EnsemblMetazoa" id="CPIJ002294-RA">
    <property type="protein sequence ID" value="CPIJ002294-PA"/>
    <property type="gene ID" value="CPIJ002294"/>
</dbReference>
<dbReference type="OrthoDB" id="8173437at2759"/>
<dbReference type="Gene3D" id="1.20.58.390">
    <property type="entry name" value="Neurotransmitter-gated ion-channel transmembrane domain"/>
    <property type="match status" value="1"/>
</dbReference>
<dbReference type="Proteomes" id="UP000002320">
    <property type="component" value="Unassembled WGS sequence"/>
</dbReference>
<feature type="transmembrane region" description="Helical" evidence="1">
    <location>
        <begin position="15"/>
        <end position="38"/>
    </location>
</feature>